<feature type="transmembrane region" description="Helical" evidence="5">
    <location>
        <begin position="87"/>
        <end position="106"/>
    </location>
</feature>
<evidence type="ECO:0000259" key="6">
    <source>
        <dbReference type="PROSITE" id="PS50850"/>
    </source>
</evidence>
<dbReference type="Pfam" id="PF07690">
    <property type="entry name" value="MFS_1"/>
    <property type="match status" value="1"/>
</dbReference>
<comment type="subcellular location">
    <subcellularLocation>
        <location evidence="1">Membrane</location>
        <topology evidence="1">Multi-pass membrane protein</topology>
    </subcellularLocation>
</comment>
<protein>
    <submittedName>
        <fullName evidence="7">MFS transporter</fullName>
    </submittedName>
</protein>
<keyword evidence="8" id="KW-1185">Reference proteome</keyword>
<name>A0ABY7STW0_9RHOB</name>
<dbReference type="SUPFAM" id="SSF103473">
    <property type="entry name" value="MFS general substrate transporter"/>
    <property type="match status" value="1"/>
</dbReference>
<evidence type="ECO:0000256" key="2">
    <source>
        <dbReference type="ARBA" id="ARBA00022692"/>
    </source>
</evidence>
<dbReference type="InterPro" id="IPR011701">
    <property type="entry name" value="MFS"/>
</dbReference>
<dbReference type="PANTHER" id="PTHR23508:SF10">
    <property type="entry name" value="CARBOXYLIC ACID TRANSPORTER PROTEIN HOMOLOG"/>
    <property type="match status" value="1"/>
</dbReference>
<dbReference type="PANTHER" id="PTHR23508">
    <property type="entry name" value="CARBOXYLIC ACID TRANSPORTER PROTEIN HOMOLOG"/>
    <property type="match status" value="1"/>
</dbReference>
<keyword evidence="2 5" id="KW-0812">Transmembrane</keyword>
<gene>
    <name evidence="7" type="ORF">JHW45_15600</name>
</gene>
<feature type="domain" description="Major facilitator superfamily (MFS) profile" evidence="6">
    <location>
        <begin position="85"/>
        <end position="270"/>
    </location>
</feature>
<evidence type="ECO:0000256" key="5">
    <source>
        <dbReference type="SAM" id="Phobius"/>
    </source>
</evidence>
<keyword evidence="3 5" id="KW-1133">Transmembrane helix</keyword>
<feature type="transmembrane region" description="Helical" evidence="5">
    <location>
        <begin position="174"/>
        <end position="198"/>
    </location>
</feature>
<evidence type="ECO:0000256" key="3">
    <source>
        <dbReference type="ARBA" id="ARBA00022989"/>
    </source>
</evidence>
<dbReference type="EMBL" id="CP067134">
    <property type="protein sequence ID" value="WCR10460.1"/>
    <property type="molecule type" value="Genomic_DNA"/>
</dbReference>
<reference evidence="7 8" key="1">
    <citation type="submission" date="2021-01" db="EMBL/GenBank/DDBJ databases">
        <title>Biogeographic distribution of Paracoccus.</title>
        <authorList>
            <person name="Hollensteiner J."/>
            <person name="Leineberger J."/>
            <person name="Brinkhoff T."/>
            <person name="Daniel R."/>
        </authorList>
    </citation>
    <scope>NUCLEOTIDE SEQUENCE [LARGE SCALE GENOMIC DNA]</scope>
    <source>
        <strain evidence="7 8">LMG25392</strain>
    </source>
</reference>
<evidence type="ECO:0000256" key="4">
    <source>
        <dbReference type="ARBA" id="ARBA00023136"/>
    </source>
</evidence>
<evidence type="ECO:0000313" key="8">
    <source>
        <dbReference type="Proteomes" id="UP001218412"/>
    </source>
</evidence>
<dbReference type="InterPro" id="IPR036259">
    <property type="entry name" value="MFS_trans_sf"/>
</dbReference>
<dbReference type="InterPro" id="IPR020846">
    <property type="entry name" value="MFS_dom"/>
</dbReference>
<organism evidence="7 8">
    <name type="scientific">Paracoccus stylophorae</name>
    <dbReference type="NCBI Taxonomy" id="659350"/>
    <lineage>
        <taxon>Bacteria</taxon>
        <taxon>Pseudomonadati</taxon>
        <taxon>Pseudomonadota</taxon>
        <taxon>Alphaproteobacteria</taxon>
        <taxon>Rhodobacterales</taxon>
        <taxon>Paracoccaceae</taxon>
        <taxon>Paracoccus</taxon>
    </lineage>
</organism>
<evidence type="ECO:0000313" key="7">
    <source>
        <dbReference type="EMBL" id="WCR10460.1"/>
    </source>
</evidence>
<feature type="transmembrane region" description="Helical" evidence="5">
    <location>
        <begin position="241"/>
        <end position="260"/>
    </location>
</feature>
<feature type="transmembrane region" description="Helical" evidence="5">
    <location>
        <begin position="210"/>
        <end position="235"/>
    </location>
</feature>
<sequence length="270" mass="27729">MPDADTGPPGPWRRDPAGSAAGISEIQFAAPSALIRIREDQAKLRGFIRQITSRPLPEDTALSVGGEGGSRTSVRQAFQDGRARMTLLFWLCAFVMLMGFYFLAFWTPTLLGLAGLPASQAILGTAALNLGGVLCGLGVGKVADRFGGRVVLSGMFVMGAASLGMASASTGSVVLLMVAIFLAGAAWIAGQALIVVVLAQSYPAQIRATVIGSTLAVGRLGAIVSPMVASVPMALGWSPEAILLIPIVPALIAAAAVLFARPVDPATSSR</sequence>
<dbReference type="Proteomes" id="UP001218412">
    <property type="component" value="Chromosome"/>
</dbReference>
<feature type="transmembrane region" description="Helical" evidence="5">
    <location>
        <begin position="146"/>
        <end position="168"/>
    </location>
</feature>
<evidence type="ECO:0000256" key="1">
    <source>
        <dbReference type="ARBA" id="ARBA00004141"/>
    </source>
</evidence>
<dbReference type="PROSITE" id="PS50850">
    <property type="entry name" value="MFS"/>
    <property type="match status" value="1"/>
</dbReference>
<dbReference type="RefSeq" id="WP_272858516.1">
    <property type="nucleotide sequence ID" value="NZ_CP067134.1"/>
</dbReference>
<dbReference type="Gene3D" id="1.20.1250.20">
    <property type="entry name" value="MFS general substrate transporter like domains"/>
    <property type="match status" value="1"/>
</dbReference>
<feature type="transmembrane region" description="Helical" evidence="5">
    <location>
        <begin position="118"/>
        <end position="139"/>
    </location>
</feature>
<proteinExistence type="predicted"/>
<accession>A0ABY7STW0</accession>
<keyword evidence="4 5" id="KW-0472">Membrane</keyword>